<accession>A0ABT8DXU4</accession>
<keyword evidence="3" id="KW-1185">Reference proteome</keyword>
<dbReference type="EC" id="3.1.1.-" evidence="2"/>
<dbReference type="CDD" id="cd00519">
    <property type="entry name" value="Lipase_3"/>
    <property type="match status" value="1"/>
</dbReference>
<feature type="domain" description="Fungal lipase-type" evidence="1">
    <location>
        <begin position="93"/>
        <end position="215"/>
    </location>
</feature>
<dbReference type="EMBL" id="JAUHHC010000005">
    <property type="protein sequence ID" value="MDN3922440.1"/>
    <property type="molecule type" value="Genomic_DNA"/>
</dbReference>
<dbReference type="PANTHER" id="PTHR45856:SF24">
    <property type="entry name" value="FUNGAL LIPASE-LIKE DOMAIN-CONTAINING PROTEIN"/>
    <property type="match status" value="1"/>
</dbReference>
<organism evidence="2 3">
    <name type="scientific">Roseateles violae</name>
    <dbReference type="NCBI Taxonomy" id="3058042"/>
    <lineage>
        <taxon>Bacteria</taxon>
        <taxon>Pseudomonadati</taxon>
        <taxon>Pseudomonadota</taxon>
        <taxon>Betaproteobacteria</taxon>
        <taxon>Burkholderiales</taxon>
        <taxon>Sphaerotilaceae</taxon>
        <taxon>Roseateles</taxon>
    </lineage>
</organism>
<dbReference type="InterPro" id="IPR051218">
    <property type="entry name" value="Sec_MonoDiacylglyc_Lipase"/>
</dbReference>
<evidence type="ECO:0000313" key="3">
    <source>
        <dbReference type="Proteomes" id="UP001228044"/>
    </source>
</evidence>
<dbReference type="Pfam" id="PF01764">
    <property type="entry name" value="Lipase_3"/>
    <property type="match status" value="1"/>
</dbReference>
<reference evidence="2 3" key="1">
    <citation type="submission" date="2023-06" db="EMBL/GenBank/DDBJ databases">
        <title>Pelomonas sp. PFR6 16S ribosomal RNA gene Genome sequencing and assembly.</title>
        <authorList>
            <person name="Woo H."/>
        </authorList>
    </citation>
    <scope>NUCLEOTIDE SEQUENCE [LARGE SCALE GENOMIC DNA]</scope>
    <source>
        <strain evidence="2 3">PFR6</strain>
    </source>
</reference>
<dbReference type="Gene3D" id="3.40.50.1820">
    <property type="entry name" value="alpha/beta hydrolase"/>
    <property type="match status" value="1"/>
</dbReference>
<dbReference type="Proteomes" id="UP001228044">
    <property type="component" value="Unassembled WGS sequence"/>
</dbReference>
<name>A0ABT8DXU4_9BURK</name>
<dbReference type="RefSeq" id="WP_290360743.1">
    <property type="nucleotide sequence ID" value="NZ_JAUHHC010000005.1"/>
</dbReference>
<evidence type="ECO:0000259" key="1">
    <source>
        <dbReference type="Pfam" id="PF01764"/>
    </source>
</evidence>
<gene>
    <name evidence="2" type="ORF">QWJ38_19285</name>
</gene>
<sequence>MPQIPYDASRKALFHPEARETLFAQGLATGDEVQLALEAARLAYYRYDEEAEQLERLAQALALAGFGRPELFSHADSDGQGYGCVNAEGLGLLAFRGTQPDHVGDLVSDVRFVLKPWELGRGKVHAGFRHTALGLWPEVQRWLAAARPQRLIVCGHSLGAAIATLLALPAGAQRLVTLGSPRVGDADFAADLEASSLEPLRVVGCCDVVTELPPAGLDFRHVGADFVYIDRAGQRHASPSAELIDADRQAARHAYLGEQAFRLGTVLIRDLADHAPINYLRAFWP</sequence>
<comment type="caution">
    <text evidence="2">The sequence shown here is derived from an EMBL/GenBank/DDBJ whole genome shotgun (WGS) entry which is preliminary data.</text>
</comment>
<dbReference type="SUPFAM" id="SSF53474">
    <property type="entry name" value="alpha/beta-Hydrolases"/>
    <property type="match status" value="1"/>
</dbReference>
<dbReference type="GO" id="GO:0016787">
    <property type="term" value="F:hydrolase activity"/>
    <property type="evidence" value="ECO:0007669"/>
    <property type="project" value="UniProtKB-KW"/>
</dbReference>
<protein>
    <submittedName>
        <fullName evidence="2">Lipase family protein</fullName>
        <ecNumber evidence="2">3.1.1.-</ecNumber>
    </submittedName>
</protein>
<dbReference type="InterPro" id="IPR002921">
    <property type="entry name" value="Fungal_lipase-type"/>
</dbReference>
<proteinExistence type="predicted"/>
<evidence type="ECO:0000313" key="2">
    <source>
        <dbReference type="EMBL" id="MDN3922440.1"/>
    </source>
</evidence>
<dbReference type="InterPro" id="IPR029058">
    <property type="entry name" value="AB_hydrolase_fold"/>
</dbReference>
<keyword evidence="2" id="KW-0378">Hydrolase</keyword>
<dbReference type="PANTHER" id="PTHR45856">
    <property type="entry name" value="ALPHA/BETA-HYDROLASES SUPERFAMILY PROTEIN"/>
    <property type="match status" value="1"/>
</dbReference>